<comment type="caution">
    <text evidence="2">The sequence shown here is derived from an EMBL/GenBank/DDBJ whole genome shotgun (WGS) entry which is preliminary data.</text>
</comment>
<evidence type="ECO:0000313" key="2">
    <source>
        <dbReference type="EMBL" id="GEU62081.1"/>
    </source>
</evidence>
<dbReference type="PANTHER" id="PTHR11439:SF509">
    <property type="entry name" value="RNA-DIRECTED DNA POLYMERASE"/>
    <property type="match status" value="1"/>
</dbReference>
<accession>A0A6L2LJS1</accession>
<evidence type="ECO:0000259" key="1">
    <source>
        <dbReference type="Pfam" id="PF07727"/>
    </source>
</evidence>
<dbReference type="InterPro" id="IPR013103">
    <property type="entry name" value="RVT_2"/>
</dbReference>
<dbReference type="PANTHER" id="PTHR11439">
    <property type="entry name" value="GAG-POL-RELATED RETROTRANSPOSON"/>
    <property type="match status" value="1"/>
</dbReference>
<name>A0A6L2LJS1_TANCI</name>
<organism evidence="2">
    <name type="scientific">Tanacetum cinerariifolium</name>
    <name type="common">Dalmatian daisy</name>
    <name type="synonym">Chrysanthemum cinerariifolium</name>
    <dbReference type="NCBI Taxonomy" id="118510"/>
    <lineage>
        <taxon>Eukaryota</taxon>
        <taxon>Viridiplantae</taxon>
        <taxon>Streptophyta</taxon>
        <taxon>Embryophyta</taxon>
        <taxon>Tracheophyta</taxon>
        <taxon>Spermatophyta</taxon>
        <taxon>Magnoliopsida</taxon>
        <taxon>eudicotyledons</taxon>
        <taxon>Gunneridae</taxon>
        <taxon>Pentapetalae</taxon>
        <taxon>asterids</taxon>
        <taxon>campanulids</taxon>
        <taxon>Asterales</taxon>
        <taxon>Asteraceae</taxon>
        <taxon>Asteroideae</taxon>
        <taxon>Anthemideae</taxon>
        <taxon>Anthemidinae</taxon>
        <taxon>Tanacetum</taxon>
    </lineage>
</organism>
<protein>
    <recommendedName>
        <fullName evidence="1">Reverse transcriptase Ty1/copia-type domain-containing protein</fullName>
    </recommendedName>
</protein>
<dbReference type="Pfam" id="PF07727">
    <property type="entry name" value="RVT_2"/>
    <property type="match status" value="1"/>
</dbReference>
<gene>
    <name evidence="2" type="ORF">Tci_034059</name>
</gene>
<feature type="domain" description="Reverse transcriptase Ty1/copia-type" evidence="1">
    <location>
        <begin position="84"/>
        <end position="181"/>
    </location>
</feature>
<reference evidence="2" key="1">
    <citation type="journal article" date="2019" name="Sci. Rep.">
        <title>Draft genome of Tanacetum cinerariifolium, the natural source of mosquito coil.</title>
        <authorList>
            <person name="Yamashiro T."/>
            <person name="Shiraishi A."/>
            <person name="Satake H."/>
            <person name="Nakayama K."/>
        </authorList>
    </citation>
    <scope>NUCLEOTIDE SEQUENCE</scope>
</reference>
<dbReference type="EMBL" id="BKCJ010004613">
    <property type="protein sequence ID" value="GEU62081.1"/>
    <property type="molecule type" value="Genomic_DNA"/>
</dbReference>
<sequence>MHTFYQRHGLDYHWTKDHMLEQVRGNPSKPMQTRRQLATNHEMCMFVLTVSKAEPKNIKEEMVDHAWIEAMQQVLHQFDRLDEEGIDFEESFAPVARLKAGHIFVAYAAQKSFTIFHMDMKMDFLNGPLMEEVYVKQADMLVDHDHPKKVYRLRKAVYGLKQAPRAWYDKLSTSLILKGFSKGIQIHQSSRGIFISQSKYALDILKKHGMDKCDNIGTPMATSLKLDVELSSTPIDKTTIKEDQLKNTLRRLKGSFDADHACCLHTRKSTSRGIQFLCDKLVGWSSKKQDYTAMSTAEAENEYQLADMFTKALSKEIFEYLVGRLGMRCLTPAELKILANETA</sequence>
<dbReference type="AlphaFoldDB" id="A0A6L2LJS1"/>
<proteinExistence type="predicted"/>